<dbReference type="AlphaFoldDB" id="A0A7W9UH48"/>
<evidence type="ECO:0000259" key="5">
    <source>
        <dbReference type="PROSITE" id="PS50975"/>
    </source>
</evidence>
<keyword evidence="2 4" id="KW-0547">Nucleotide-binding</keyword>
<keyword evidence="1" id="KW-0436">Ligase</keyword>
<dbReference type="SUPFAM" id="SSF56059">
    <property type="entry name" value="Glutathione synthetase ATP-binding domain-like"/>
    <property type="match status" value="1"/>
</dbReference>
<gene>
    <name evidence="6" type="ORF">BJY24_001634</name>
</gene>
<dbReference type="NCBIfam" id="NF005543">
    <property type="entry name" value="PRK07206.1"/>
    <property type="match status" value="1"/>
</dbReference>
<dbReference type="GO" id="GO:0046872">
    <property type="term" value="F:metal ion binding"/>
    <property type="evidence" value="ECO:0007669"/>
    <property type="project" value="InterPro"/>
</dbReference>
<dbReference type="Gene3D" id="3.30.470.20">
    <property type="entry name" value="ATP-grasp fold, B domain"/>
    <property type="match status" value="1"/>
</dbReference>
<reference evidence="6 7" key="1">
    <citation type="submission" date="2020-08" db="EMBL/GenBank/DDBJ databases">
        <title>Sequencing the genomes of 1000 actinobacteria strains.</title>
        <authorList>
            <person name="Klenk H.-P."/>
        </authorList>
    </citation>
    <scope>NUCLEOTIDE SEQUENCE [LARGE SCALE GENOMIC DNA]</scope>
    <source>
        <strain evidence="6 7">DSM 43582</strain>
    </source>
</reference>
<dbReference type="GO" id="GO:0005524">
    <property type="term" value="F:ATP binding"/>
    <property type="evidence" value="ECO:0007669"/>
    <property type="project" value="UniProtKB-UniRule"/>
</dbReference>
<keyword evidence="7" id="KW-1185">Reference proteome</keyword>
<dbReference type="GO" id="GO:0016874">
    <property type="term" value="F:ligase activity"/>
    <property type="evidence" value="ECO:0007669"/>
    <property type="project" value="UniProtKB-KW"/>
</dbReference>
<evidence type="ECO:0000256" key="3">
    <source>
        <dbReference type="ARBA" id="ARBA00022840"/>
    </source>
</evidence>
<dbReference type="PROSITE" id="PS50975">
    <property type="entry name" value="ATP_GRASP"/>
    <property type="match status" value="1"/>
</dbReference>
<protein>
    <submittedName>
        <fullName evidence="6">Biotin carboxylase</fullName>
    </submittedName>
</protein>
<keyword evidence="3 4" id="KW-0067">ATP-binding</keyword>
<dbReference type="PANTHER" id="PTHR43585">
    <property type="entry name" value="FUMIPYRROLE BIOSYNTHESIS PROTEIN C"/>
    <property type="match status" value="1"/>
</dbReference>
<dbReference type="PANTHER" id="PTHR43585:SF2">
    <property type="entry name" value="ATP-GRASP ENZYME FSQD"/>
    <property type="match status" value="1"/>
</dbReference>
<sequence length="419" mass="45484">MSVGDTMTSVVIVDARRQRLIEEFRKAGTKIIRVQSAVDEPGPGSENPDLSRFIGNVVHSGDLETTAAAVAGYSPIAVVAGSETGVELADALAEKLGCAGNGTLLSAARRDKYLMVEAVRRAGLAAARQTATVSATELADWHDSIGGRIVVKPLRSSAGDSVFFCDSTAESVAAFDRIHGSKNIFAVPNIGVVAQEYLAGTEYMVNTASRDGCHRICEVWSTTRIPVNGVPELADSYHLMPRTGAVQDELAAYTEGVLDALGIRHGPAHTEIRMTDNGPVLVEIGARMCGDNLPYYVQLAQGESQLDWTVRAYLDPSRFLRTYRDIRQTPRLCSVVRLIAPASGLLRGYRRLPALRRLTSFYDVQLAVRPGSPIRRTVTNLTCPGAVILMHDDEAVLRRDANTVRRLTSPDFYDIDGER</sequence>
<proteinExistence type="predicted"/>
<dbReference type="InterPro" id="IPR052032">
    <property type="entry name" value="ATP-dep_AA_Ligase"/>
</dbReference>
<evidence type="ECO:0000256" key="1">
    <source>
        <dbReference type="ARBA" id="ARBA00022598"/>
    </source>
</evidence>
<comment type="caution">
    <text evidence="6">The sequence shown here is derived from an EMBL/GenBank/DDBJ whole genome shotgun (WGS) entry which is preliminary data.</text>
</comment>
<dbReference type="Proteomes" id="UP000540412">
    <property type="component" value="Unassembled WGS sequence"/>
</dbReference>
<organism evidence="6 7">
    <name type="scientific">Nocardia transvalensis</name>
    <dbReference type="NCBI Taxonomy" id="37333"/>
    <lineage>
        <taxon>Bacteria</taxon>
        <taxon>Bacillati</taxon>
        <taxon>Actinomycetota</taxon>
        <taxon>Actinomycetes</taxon>
        <taxon>Mycobacteriales</taxon>
        <taxon>Nocardiaceae</taxon>
        <taxon>Nocardia</taxon>
    </lineage>
</organism>
<evidence type="ECO:0000313" key="6">
    <source>
        <dbReference type="EMBL" id="MBB5912767.1"/>
    </source>
</evidence>
<accession>A0A7W9UH48</accession>
<dbReference type="RefSeq" id="WP_040745955.1">
    <property type="nucleotide sequence ID" value="NZ_JACHIT010000001.1"/>
</dbReference>
<dbReference type="Pfam" id="PF13535">
    <property type="entry name" value="ATP-grasp_4"/>
    <property type="match status" value="1"/>
</dbReference>
<evidence type="ECO:0000256" key="4">
    <source>
        <dbReference type="PROSITE-ProRule" id="PRU00409"/>
    </source>
</evidence>
<name>A0A7W9UH48_9NOCA</name>
<dbReference type="EMBL" id="JACHIT010000001">
    <property type="protein sequence ID" value="MBB5912767.1"/>
    <property type="molecule type" value="Genomic_DNA"/>
</dbReference>
<evidence type="ECO:0000313" key="7">
    <source>
        <dbReference type="Proteomes" id="UP000540412"/>
    </source>
</evidence>
<evidence type="ECO:0000256" key="2">
    <source>
        <dbReference type="ARBA" id="ARBA00022741"/>
    </source>
</evidence>
<dbReference type="InterPro" id="IPR011761">
    <property type="entry name" value="ATP-grasp"/>
</dbReference>
<feature type="domain" description="ATP-grasp" evidence="5">
    <location>
        <begin position="116"/>
        <end position="314"/>
    </location>
</feature>